<protein>
    <submittedName>
        <fullName evidence="2">Uncharacterized protein</fullName>
    </submittedName>
</protein>
<keyword evidence="1" id="KW-0812">Transmembrane</keyword>
<sequence>MFFDFISTIAIGFCAAGVALLLNHLLRGRLPRWLAPVAAGAAMIGFTIWSEYTWYPRTLLTLPEGIEVAQTYEHTAPYRPWTYVKPYVNRFSAVDQATLRRNEKVPGQVMADVYLYSRWQPLARVPVLVDCEGSRMADLVAGAEFDADGAITNANWQALEPGEALLARTCAAGQGG</sequence>
<name>A0A1Y5SVA2_9RHOB</name>
<keyword evidence="1" id="KW-0472">Membrane</keyword>
<keyword evidence="1" id="KW-1133">Transmembrane helix</keyword>
<feature type="transmembrane region" description="Helical" evidence="1">
    <location>
        <begin position="6"/>
        <end position="26"/>
    </location>
</feature>
<organism evidence="2 3">
    <name type="scientific">Pseudoruegeria aquimaris</name>
    <dbReference type="NCBI Taxonomy" id="393663"/>
    <lineage>
        <taxon>Bacteria</taxon>
        <taxon>Pseudomonadati</taxon>
        <taxon>Pseudomonadota</taxon>
        <taxon>Alphaproteobacteria</taxon>
        <taxon>Rhodobacterales</taxon>
        <taxon>Roseobacteraceae</taxon>
        <taxon>Pseudoruegeria</taxon>
    </lineage>
</organism>
<feature type="transmembrane region" description="Helical" evidence="1">
    <location>
        <begin position="33"/>
        <end position="55"/>
    </location>
</feature>
<keyword evidence="3" id="KW-1185">Reference proteome</keyword>
<dbReference type="RefSeq" id="WP_085869054.1">
    <property type="nucleotide sequence ID" value="NZ_FWFQ01000017.1"/>
</dbReference>
<dbReference type="Proteomes" id="UP000193409">
    <property type="component" value="Unassembled WGS sequence"/>
</dbReference>
<evidence type="ECO:0000256" key="1">
    <source>
        <dbReference type="SAM" id="Phobius"/>
    </source>
</evidence>
<dbReference type="OrthoDB" id="8601734at2"/>
<dbReference type="AlphaFoldDB" id="A0A1Y5SVA2"/>
<gene>
    <name evidence="2" type="ORF">PSA7680_02512</name>
</gene>
<evidence type="ECO:0000313" key="2">
    <source>
        <dbReference type="EMBL" id="SLN48634.1"/>
    </source>
</evidence>
<reference evidence="2 3" key="1">
    <citation type="submission" date="2017-03" db="EMBL/GenBank/DDBJ databases">
        <authorList>
            <person name="Afonso C.L."/>
            <person name="Miller P.J."/>
            <person name="Scott M.A."/>
            <person name="Spackman E."/>
            <person name="Goraichik I."/>
            <person name="Dimitrov K.M."/>
            <person name="Suarez D.L."/>
            <person name="Swayne D.E."/>
        </authorList>
    </citation>
    <scope>NUCLEOTIDE SEQUENCE [LARGE SCALE GENOMIC DNA]</scope>
    <source>
        <strain evidence="2 3">CECT 7680</strain>
    </source>
</reference>
<evidence type="ECO:0000313" key="3">
    <source>
        <dbReference type="Proteomes" id="UP000193409"/>
    </source>
</evidence>
<proteinExistence type="predicted"/>
<dbReference type="EMBL" id="FWFQ01000017">
    <property type="protein sequence ID" value="SLN48634.1"/>
    <property type="molecule type" value="Genomic_DNA"/>
</dbReference>
<accession>A0A1Y5SVA2</accession>